<dbReference type="InParanoid" id="A0A423XHI0"/>
<dbReference type="Proteomes" id="UP000285146">
    <property type="component" value="Unassembled WGS sequence"/>
</dbReference>
<evidence type="ECO:0000313" key="3">
    <source>
        <dbReference type="EMBL" id="ROW15614.1"/>
    </source>
</evidence>
<protein>
    <submittedName>
        <fullName evidence="3">Uncharacterized protein</fullName>
    </submittedName>
</protein>
<keyword evidence="1" id="KW-0175">Coiled coil</keyword>
<sequence length="1408" mass="161810">MGVIVEIGEPQCHALNLSDSERCIAQATAYNELFCKFHAKQCFGLYVGYKRRNARLDALDDEAPAFLRSQSGVPIANVSFKNIKDPSELHEIQAHLFKQYVLLDKVIAARQLHHTHFFSLEMDYGHKLYLEKLQARRVSTLRALERVEQRTAAVLYEREQWFKWVRSSQSEEEQTREKEQKKVKLEAAMFQRHWKELRSSLRAMREKENKKKQDAYLEQAWKERMDSANETDDDDEEWDPIDDVMEEERRKYLDLIRQFLWLDVEQPEELPAVQSLEIRDVQPEVSTSTQQLLAAPVTVEDDAEDEQEAGETGESISKSKSKKSKAKPKGKKKKSKKTIDGSNTVVATTKTAEANQTSQTLEKAQDGGKGHIESQEETRKRLREGINKDHRGLYGPQLVGTVQNPVETQHRTAPLPEEEIESLIADIAEIKTLLFCRTLLSHATMLPAALRAKNIEEFLADPEIADSDLRDLCLKVEQPNLQALRDACADFARGDNPEPPPPEEEVEILSTAEILRRNLMYGDLDEMNLFTTMRSGLARGITAAESSSLDSGSGKEAKGKRMKITLCGKTIWNHASEGAMARDGWLQFSIMAKDCDFHDAVSLCRNWDEFFELQTLVLWQFFPSAKWASWSQNALHEQLLHLGLIPYHIQFEGGQRTQYNQIGSKGRHRRQHHIEECRNVICAHMKRGDPVTNRFIDYCVMQSGNLQILVRDGKTGRIVRAPDGKERWLHRVKSGLGRASKNEWEVVQEVGPEFFDYLDVMRDWRFSFDSYYDILIWDFVPGESPLELFHRLVDTLRRARRIRKPRDAYLHQRHILEHLTQDKDTKRVRQLKPGDDAESIFDYVSSPSSRHVISTSKGKRIEELVDGQLPESESLPYIMYNDTDAAEDEILFSGGRDRGLYNEITNPVVMFENSRIPPTMLARGAQLLEGVGLSDDADGEGDGRSLATQRSMLLSYGQDPGASQFIHSAYSDINAKAGEHGSKRDETLERLDFFSQKLEMTGSDLQKLEWLELMERDRSYGCKDSFHLADLEPGARDKYVESTKIILGAQNYTFDSSVGVNWAWSCLEILDMLDLQVWYDEYVEDPLSAWPHRYLAQDITQAFVTMGLFFPALESTKIVRAFLDSKQGSGFKDSKVFETVSRARDVPDRRGRASPSERPASFYEGLGTLKQGDSWVDGYPWDWSLTVRPILAKLYRAGIITPSNTEPHPQICPGLTFAAEEERRPGKLDMFLRFDRPEGLKYPPEYTAVKDWPDLRSCAREFAQEKPQARFALMRLWSAPHFYPLMIGWWNRPNFTFMDPVGRAWEWKFIPKDFDESEWSTHLGTMKRLSLVFDRAEQHSGADLRRNVVFRGDAILVMAENEEELFRLSTIVTFAMQTKPWLREVDLWKSFVNVGLEFLEGLDPVWLE</sequence>
<dbReference type="EMBL" id="LKEB01000008">
    <property type="protein sequence ID" value="ROW15614.1"/>
    <property type="molecule type" value="Genomic_DNA"/>
</dbReference>
<feature type="compositionally biased region" description="Polar residues" evidence="2">
    <location>
        <begin position="340"/>
        <end position="362"/>
    </location>
</feature>
<accession>A0A423XHI0</accession>
<proteinExistence type="predicted"/>
<reference evidence="3 4" key="1">
    <citation type="submission" date="2015-09" db="EMBL/GenBank/DDBJ databases">
        <title>Host preference determinants of Valsa canker pathogens revealed by comparative genomics.</title>
        <authorList>
            <person name="Yin Z."/>
            <person name="Huang L."/>
        </authorList>
    </citation>
    <scope>NUCLEOTIDE SEQUENCE [LARGE SCALE GENOMIC DNA]</scope>
    <source>
        <strain evidence="3 4">SXYLt</strain>
    </source>
</reference>
<feature type="compositionally biased region" description="Acidic residues" evidence="2">
    <location>
        <begin position="299"/>
        <end position="311"/>
    </location>
</feature>
<evidence type="ECO:0000256" key="2">
    <source>
        <dbReference type="SAM" id="MobiDB-lite"/>
    </source>
</evidence>
<evidence type="ECO:0000313" key="4">
    <source>
        <dbReference type="Proteomes" id="UP000285146"/>
    </source>
</evidence>
<feature type="compositionally biased region" description="Basic and acidic residues" evidence="2">
    <location>
        <begin position="363"/>
        <end position="378"/>
    </location>
</feature>
<feature type="region of interest" description="Disordered" evidence="2">
    <location>
        <begin position="284"/>
        <end position="378"/>
    </location>
</feature>
<organism evidence="3 4">
    <name type="scientific">Cytospora leucostoma</name>
    <dbReference type="NCBI Taxonomy" id="1230097"/>
    <lineage>
        <taxon>Eukaryota</taxon>
        <taxon>Fungi</taxon>
        <taxon>Dikarya</taxon>
        <taxon>Ascomycota</taxon>
        <taxon>Pezizomycotina</taxon>
        <taxon>Sordariomycetes</taxon>
        <taxon>Sordariomycetidae</taxon>
        <taxon>Diaporthales</taxon>
        <taxon>Cytosporaceae</taxon>
        <taxon>Cytospora</taxon>
    </lineage>
</organism>
<comment type="caution">
    <text evidence="3">The sequence shown here is derived from an EMBL/GenBank/DDBJ whole genome shotgun (WGS) entry which is preliminary data.</text>
</comment>
<name>A0A423XHI0_9PEZI</name>
<dbReference type="OrthoDB" id="5326588at2759"/>
<feature type="coiled-coil region" evidence="1">
    <location>
        <begin position="130"/>
        <end position="188"/>
    </location>
</feature>
<feature type="compositionally biased region" description="Basic residues" evidence="2">
    <location>
        <begin position="319"/>
        <end position="336"/>
    </location>
</feature>
<evidence type="ECO:0000256" key="1">
    <source>
        <dbReference type="SAM" id="Coils"/>
    </source>
</evidence>
<gene>
    <name evidence="3" type="ORF">VPNG_02163</name>
</gene>
<keyword evidence="4" id="KW-1185">Reference proteome</keyword>